<dbReference type="Gene3D" id="1.10.3210.10">
    <property type="entry name" value="Hypothetical protein af1432"/>
    <property type="match status" value="1"/>
</dbReference>
<gene>
    <name evidence="2" type="ORF">ENJ65_05990</name>
</gene>
<name>A0A832J7X4_9GAMM</name>
<comment type="caution">
    <text evidence="2">The sequence shown here is derived from an EMBL/GenBank/DDBJ whole genome shotgun (WGS) entry which is preliminary data.</text>
</comment>
<sequence>MPELLIARQPIYNRTQHVFGYELLYQPGKDSKQISVGDEAPAAQVILDALTEIGIDNLVGQRQAFVRLSRDFISGKYPLPLPQGRLVIDVAADMAVDAGVIDGIEFFVKQGYTIAIGSYTYSEASLPLLALVNIIKLDIQALSEEELRYHVNLLQEYQHLSLLADNIEIPDEYEVCRELGFDYFQGHFFSRPKLVRRTRMPSNQLALMRLLAEVQRPDTNIPKLEAMISQDVGLSYKLLRYINSAFFGLPKPVDSIQRAVVFLGTHVIQKWTTLLLLSRVDDKPAELMITAVVRAKMCEILAKAVEYENEDTCF</sequence>
<dbReference type="InterPro" id="IPR013976">
    <property type="entry name" value="HDOD"/>
</dbReference>
<feature type="non-terminal residue" evidence="2">
    <location>
        <position position="314"/>
    </location>
</feature>
<dbReference type="SUPFAM" id="SSF109604">
    <property type="entry name" value="HD-domain/PDEase-like"/>
    <property type="match status" value="1"/>
</dbReference>
<feature type="domain" description="HDOD" evidence="1">
    <location>
        <begin position="200"/>
        <end position="314"/>
    </location>
</feature>
<dbReference type="Pfam" id="PF08668">
    <property type="entry name" value="HDOD"/>
    <property type="match status" value="1"/>
</dbReference>
<protein>
    <submittedName>
        <fullName evidence="2">HDOD domain-containing protein</fullName>
    </submittedName>
</protein>
<proteinExistence type="predicted"/>
<dbReference type="EMBL" id="DRNF01000377">
    <property type="protein sequence ID" value="HHJ81166.1"/>
    <property type="molecule type" value="Genomic_DNA"/>
</dbReference>
<evidence type="ECO:0000313" key="2">
    <source>
        <dbReference type="EMBL" id="HHJ81166.1"/>
    </source>
</evidence>
<dbReference type="PROSITE" id="PS51833">
    <property type="entry name" value="HDOD"/>
    <property type="match status" value="1"/>
</dbReference>
<dbReference type="InterPro" id="IPR052340">
    <property type="entry name" value="RNase_Y/CdgJ"/>
</dbReference>
<dbReference type="SUPFAM" id="SSF141868">
    <property type="entry name" value="EAL domain-like"/>
    <property type="match status" value="1"/>
</dbReference>
<reference evidence="2" key="1">
    <citation type="journal article" date="2020" name="mSystems">
        <title>Genome- and Community-Level Interaction Insights into Carbon Utilization and Element Cycling Functions of Hydrothermarchaeota in Hydrothermal Sediment.</title>
        <authorList>
            <person name="Zhou Z."/>
            <person name="Liu Y."/>
            <person name="Xu W."/>
            <person name="Pan J."/>
            <person name="Luo Z.H."/>
            <person name="Li M."/>
        </authorList>
    </citation>
    <scope>NUCLEOTIDE SEQUENCE [LARGE SCALE GENOMIC DNA]</scope>
    <source>
        <strain evidence="2">HyVt-505</strain>
    </source>
</reference>
<dbReference type="PANTHER" id="PTHR33525">
    <property type="match status" value="1"/>
</dbReference>
<dbReference type="InterPro" id="IPR035919">
    <property type="entry name" value="EAL_sf"/>
</dbReference>
<dbReference type="Gene3D" id="3.20.20.450">
    <property type="entry name" value="EAL domain"/>
    <property type="match status" value="1"/>
</dbReference>
<dbReference type="PANTHER" id="PTHR33525:SF4">
    <property type="entry name" value="CYCLIC DI-GMP PHOSPHODIESTERASE CDGJ"/>
    <property type="match status" value="1"/>
</dbReference>
<accession>A0A832J7X4</accession>
<organism evidence="2">
    <name type="scientific">Candidatus Tenderia electrophaga</name>
    <dbReference type="NCBI Taxonomy" id="1748243"/>
    <lineage>
        <taxon>Bacteria</taxon>
        <taxon>Pseudomonadati</taxon>
        <taxon>Pseudomonadota</taxon>
        <taxon>Gammaproteobacteria</taxon>
        <taxon>Candidatus Tenderiales</taxon>
        <taxon>Candidatus Tenderiaceae</taxon>
        <taxon>Candidatus Tenderia</taxon>
    </lineage>
</organism>
<dbReference type="Proteomes" id="UP000885832">
    <property type="component" value="Unassembled WGS sequence"/>
</dbReference>
<evidence type="ECO:0000259" key="1">
    <source>
        <dbReference type="PROSITE" id="PS51833"/>
    </source>
</evidence>
<dbReference type="AlphaFoldDB" id="A0A832J7X4"/>